<accession>A0A6L9Y8A9</accession>
<dbReference type="AlphaFoldDB" id="A0A6L9Y8A9"/>
<dbReference type="PANTHER" id="PTHR10803:SF3">
    <property type="entry name" value="ATPASE GET3"/>
    <property type="match status" value="1"/>
</dbReference>
<dbReference type="Proteomes" id="UP000477651">
    <property type="component" value="Unassembled WGS sequence"/>
</dbReference>
<dbReference type="Gene3D" id="3.40.50.300">
    <property type="entry name" value="P-loop containing nucleotide triphosphate hydrolases"/>
    <property type="match status" value="2"/>
</dbReference>
<dbReference type="EMBL" id="JAAGYR010000025">
    <property type="protein sequence ID" value="NEN76616.1"/>
    <property type="molecule type" value="Genomic_DNA"/>
</dbReference>
<dbReference type="GO" id="GO:0005524">
    <property type="term" value="F:ATP binding"/>
    <property type="evidence" value="ECO:0007669"/>
    <property type="project" value="InterPro"/>
</dbReference>
<evidence type="ECO:0000259" key="4">
    <source>
        <dbReference type="Pfam" id="PF02374"/>
    </source>
</evidence>
<name>A0A6L9Y8A9_9BURK</name>
<dbReference type="PANTHER" id="PTHR10803">
    <property type="entry name" value="ARSENICAL PUMP-DRIVING ATPASE ARSENITE-TRANSLOCATING ATPASE"/>
    <property type="match status" value="1"/>
</dbReference>
<dbReference type="GO" id="GO:0016887">
    <property type="term" value="F:ATP hydrolysis activity"/>
    <property type="evidence" value="ECO:0007669"/>
    <property type="project" value="InterPro"/>
</dbReference>
<evidence type="ECO:0000313" key="6">
    <source>
        <dbReference type="Proteomes" id="UP000477651"/>
    </source>
</evidence>
<gene>
    <name evidence="5" type="ORF">F9B74_09895</name>
</gene>
<sequence>MMNGFLESLNKKKLIFIFGTGGAGKTTHAASLALQLVALGKKVFLLSANEEGSLSEILQRSLSSRPKELQEGFWATEIDTRSSILAFLRNIEITGHSVASSGLHPLPLLEDYLLQAKNLSVDHIILDLNDMAMIQFFSRFAAVDKGLFNSIQIQAIGVMTATQLSLVSMRHMLQILKNYNVACDQLIINKLMPFKQDEWAEYARRQQSVLSLLEDDFEGFIYYYVGFLSSDLRGSEALLALGEKGVLREATWTPPSAGIFARHQMGCPCCMPLLDDGED</sequence>
<evidence type="ECO:0000313" key="5">
    <source>
        <dbReference type="EMBL" id="NEN76616.1"/>
    </source>
</evidence>
<comment type="catalytic activity">
    <reaction evidence="2">
        <text>arsenite(in) + ATP + H2O = arsenite(out) + ADP + phosphate + H(+)</text>
        <dbReference type="Rhea" id="RHEA:11348"/>
        <dbReference type="ChEBI" id="CHEBI:15377"/>
        <dbReference type="ChEBI" id="CHEBI:15378"/>
        <dbReference type="ChEBI" id="CHEBI:29242"/>
        <dbReference type="ChEBI" id="CHEBI:30616"/>
        <dbReference type="ChEBI" id="CHEBI:43474"/>
        <dbReference type="ChEBI" id="CHEBI:456216"/>
        <dbReference type="EC" id="7.3.2.7"/>
    </reaction>
</comment>
<organism evidence="5 6">
    <name type="scientific">Pelistega ratti</name>
    <dbReference type="NCBI Taxonomy" id="2652177"/>
    <lineage>
        <taxon>Bacteria</taxon>
        <taxon>Pseudomonadati</taxon>
        <taxon>Pseudomonadota</taxon>
        <taxon>Betaproteobacteria</taxon>
        <taxon>Burkholderiales</taxon>
        <taxon>Alcaligenaceae</taxon>
        <taxon>Pelistega</taxon>
    </lineage>
</organism>
<dbReference type="EC" id="7.3.2.7" evidence="3"/>
<reference evidence="5 6" key="1">
    <citation type="submission" date="2020-02" db="EMBL/GenBank/DDBJ databases">
        <title>Pelistega sp. NLN82 were isolated from wild rodents of the Hainan Island.</title>
        <authorList>
            <person name="Niu N."/>
            <person name="Zhou J."/>
        </authorList>
    </citation>
    <scope>NUCLEOTIDE SEQUENCE [LARGE SCALE GENOMIC DNA]</scope>
    <source>
        <strain evidence="5 6">NLN82</strain>
    </source>
</reference>
<evidence type="ECO:0000256" key="3">
    <source>
        <dbReference type="ARBA" id="ARBA00066752"/>
    </source>
</evidence>
<dbReference type="InterPro" id="IPR027417">
    <property type="entry name" value="P-loop_NTPase"/>
</dbReference>
<evidence type="ECO:0000256" key="2">
    <source>
        <dbReference type="ARBA" id="ARBA00052296"/>
    </source>
</evidence>
<feature type="domain" description="ArsA/GET3 Anion-transporting ATPase-like" evidence="4">
    <location>
        <begin position="132"/>
        <end position="242"/>
    </location>
</feature>
<keyword evidence="6" id="KW-1185">Reference proteome</keyword>
<proteinExistence type="inferred from homology"/>
<evidence type="ECO:0000256" key="1">
    <source>
        <dbReference type="ARBA" id="ARBA00011040"/>
    </source>
</evidence>
<dbReference type="InterPro" id="IPR016300">
    <property type="entry name" value="ATPase_ArsA/GET3"/>
</dbReference>
<dbReference type="RefSeq" id="WP_163765037.1">
    <property type="nucleotide sequence ID" value="NZ_JAAGYR010000025.1"/>
</dbReference>
<comment type="similarity">
    <text evidence="1">Belongs to the arsA ATPase family.</text>
</comment>
<comment type="caution">
    <text evidence="5">The sequence shown here is derived from an EMBL/GenBank/DDBJ whole genome shotgun (WGS) entry which is preliminary data.</text>
</comment>
<protein>
    <recommendedName>
        <fullName evidence="3">arsenite-transporting ATPase</fullName>
        <ecNumber evidence="3">7.3.2.7</ecNumber>
    </recommendedName>
</protein>
<dbReference type="GO" id="GO:0015446">
    <property type="term" value="F:ATPase-coupled arsenite transmembrane transporter activity"/>
    <property type="evidence" value="ECO:0007669"/>
    <property type="project" value="UniProtKB-EC"/>
</dbReference>
<feature type="domain" description="ArsA/GET3 Anion-transporting ATPase-like" evidence="4">
    <location>
        <begin position="13"/>
        <end position="84"/>
    </location>
</feature>
<dbReference type="Pfam" id="PF02374">
    <property type="entry name" value="ArsA_ATPase"/>
    <property type="match status" value="2"/>
</dbReference>
<dbReference type="InterPro" id="IPR025723">
    <property type="entry name" value="ArsA/GET3_ATPase-like"/>
</dbReference>
<dbReference type="SUPFAM" id="SSF52540">
    <property type="entry name" value="P-loop containing nucleoside triphosphate hydrolases"/>
    <property type="match status" value="1"/>
</dbReference>